<dbReference type="AlphaFoldDB" id="L0DXT6"/>
<dbReference type="SUPFAM" id="SSF51556">
    <property type="entry name" value="Metallo-dependent hydrolases"/>
    <property type="match status" value="1"/>
</dbReference>
<evidence type="ECO:0000313" key="7">
    <source>
        <dbReference type="EMBL" id="AGA33191.1"/>
    </source>
</evidence>
<feature type="binding site" evidence="5">
    <location>
        <position position="307"/>
    </location>
    <ligand>
        <name>substrate</name>
    </ligand>
</feature>
<sequence>MPMAETRILSARWVLPVVPRGTVLEDHCVVVRGERIVEILPDAQASACHPDAERLEFPSHALLPGFVNTHTHAAMTLLRGVGGDLPLMEWLEKHVWPAEARLLSGEFVHAGSRLAVAEMIRGGTTCFSDMYLFPEETARVVDASGIRAALGLTVIDFPTPWASTPGEYFDKGAALVAAWQGHPRIGFTVAPHAPYTVGDDSLRKIRARAEALGVAVHMHVHETAHEVSTALAEHGERPLQRLARLGLLEQPLAAVHMTQIDDHEHERLPESFTSVVHCPESNLKLASGFCPVARLLGDGINVALGTDGVASNNDLDMLGEMRTAALLAKGVSGDATAVSASQALEMATLNGARALGLEAQIGSLEPGKLADLIAINLGGLEFQPAHDPHAQIVYAATREAVTDVFVAGQPLLRGRELRTLDLDELGAMTRVWQERMQAAH</sequence>
<dbReference type="InterPro" id="IPR050287">
    <property type="entry name" value="MTA/SAH_deaminase"/>
</dbReference>
<dbReference type="NCBIfam" id="NF006549">
    <property type="entry name" value="PRK09045.1"/>
    <property type="match status" value="1"/>
</dbReference>
<dbReference type="GO" id="GO:0046872">
    <property type="term" value="F:metal ion binding"/>
    <property type="evidence" value="ECO:0007669"/>
    <property type="project" value="UniProtKB-KW"/>
</dbReference>
<dbReference type="FunFam" id="3.20.20.140:FF:000014">
    <property type="entry name" value="5-methylthioadenosine/S-adenosylhomocysteine deaminase"/>
    <property type="match status" value="1"/>
</dbReference>
<dbReference type="InterPro" id="IPR032466">
    <property type="entry name" value="Metal_Hydrolase"/>
</dbReference>
<dbReference type="PANTHER" id="PTHR43794:SF11">
    <property type="entry name" value="AMIDOHYDROLASE-RELATED DOMAIN-CONTAINING PROTEIN"/>
    <property type="match status" value="1"/>
</dbReference>
<dbReference type="KEGG" id="tni:TVNIR_1524"/>
<reference evidence="7" key="1">
    <citation type="submission" date="2015-12" db="EMBL/GenBank/DDBJ databases">
        <authorList>
            <person name="Tikhonova T.V."/>
            <person name="Pavlov A.R."/>
            <person name="Beletsky A.V."/>
            <person name="Mardanov A.V."/>
            <person name="Sorokin D.Y."/>
            <person name="Ravin N.V."/>
            <person name="Popov V.O."/>
        </authorList>
    </citation>
    <scope>NUCLEOTIDE SEQUENCE</scope>
    <source>
        <strain evidence="7">DSM 14787</strain>
    </source>
</reference>
<gene>
    <name evidence="7" type="primary">mtaD [H]</name>
    <name evidence="5" type="synonym">mtaD</name>
    <name evidence="7" type="ordered locus">TVNIR_1524</name>
</gene>
<accession>L0DXT6</accession>
<dbReference type="InterPro" id="IPR011059">
    <property type="entry name" value="Metal-dep_hydrolase_composite"/>
</dbReference>
<feature type="binding site" evidence="5">
    <location>
        <position position="219"/>
    </location>
    <ligand>
        <name>Zn(2+)</name>
        <dbReference type="ChEBI" id="CHEBI:29105"/>
    </ligand>
</feature>
<dbReference type="EC" id="3.5.4.28" evidence="5"/>
<dbReference type="CDD" id="cd01298">
    <property type="entry name" value="ATZ_TRZ_like"/>
    <property type="match status" value="1"/>
</dbReference>
<feature type="binding site" evidence="5">
    <location>
        <position position="70"/>
    </location>
    <ligand>
        <name>Zn(2+)</name>
        <dbReference type="ChEBI" id="CHEBI:29105"/>
    </ligand>
</feature>
<feature type="domain" description="Amidohydrolase-related" evidence="6">
    <location>
        <begin position="62"/>
        <end position="409"/>
    </location>
</feature>
<evidence type="ECO:0000313" key="8">
    <source>
        <dbReference type="Proteomes" id="UP000010809"/>
    </source>
</evidence>
<dbReference type="GO" id="GO:0090614">
    <property type="term" value="F:5'-methylthioadenosine deaminase activity"/>
    <property type="evidence" value="ECO:0007669"/>
    <property type="project" value="UniProtKB-UniRule"/>
</dbReference>
<feature type="binding site" evidence="5">
    <location>
        <position position="99"/>
    </location>
    <ligand>
        <name>substrate</name>
    </ligand>
</feature>
<evidence type="ECO:0000259" key="6">
    <source>
        <dbReference type="Pfam" id="PF01979"/>
    </source>
</evidence>
<dbReference type="InterPro" id="IPR023512">
    <property type="entry name" value="Deaminase_MtaD/DadD"/>
</dbReference>
<protein>
    <recommendedName>
        <fullName evidence="5">5-methylthioadenosine/S-adenosylhomocysteine deaminase</fullName>
        <shortName evidence="5">MTA/SAH deaminase</shortName>
        <ecNumber evidence="5">3.5.4.28</ecNumber>
        <ecNumber evidence="5">3.5.4.31</ecNumber>
    </recommendedName>
</protein>
<dbReference type="PANTHER" id="PTHR43794">
    <property type="entry name" value="AMINOHYDROLASE SSNA-RELATED"/>
    <property type="match status" value="1"/>
</dbReference>
<keyword evidence="3 5" id="KW-0378">Hydrolase</keyword>
<keyword evidence="8" id="KW-1185">Reference proteome</keyword>
<feature type="binding site" evidence="5">
    <location>
        <position position="307"/>
    </location>
    <ligand>
        <name>Zn(2+)</name>
        <dbReference type="ChEBI" id="CHEBI:29105"/>
    </ligand>
</feature>
<comment type="catalytic activity">
    <reaction evidence="5">
        <text>S-adenosyl-L-homocysteine + H2O + H(+) = S-inosyl-L-homocysteine + NH4(+)</text>
        <dbReference type="Rhea" id="RHEA:20716"/>
        <dbReference type="ChEBI" id="CHEBI:15377"/>
        <dbReference type="ChEBI" id="CHEBI:15378"/>
        <dbReference type="ChEBI" id="CHEBI:28938"/>
        <dbReference type="ChEBI" id="CHEBI:57856"/>
        <dbReference type="ChEBI" id="CHEBI:57985"/>
        <dbReference type="EC" id="3.5.4.28"/>
    </reaction>
</comment>
<dbReference type="GO" id="GO:0050270">
    <property type="term" value="F:S-adenosylhomocysteine deaminase activity"/>
    <property type="evidence" value="ECO:0007669"/>
    <property type="project" value="UniProtKB-UniRule"/>
</dbReference>
<dbReference type="EC" id="3.5.4.31" evidence="5"/>
<evidence type="ECO:0000256" key="5">
    <source>
        <dbReference type="HAMAP-Rule" id="MF_01281"/>
    </source>
</evidence>
<organism evidence="7 8">
    <name type="scientific">Thioalkalivibrio nitratireducens (strain DSM 14787 / UNIQEM 213 / ALEN2)</name>
    <dbReference type="NCBI Taxonomy" id="1255043"/>
    <lineage>
        <taxon>Bacteria</taxon>
        <taxon>Pseudomonadati</taxon>
        <taxon>Pseudomonadota</taxon>
        <taxon>Gammaproteobacteria</taxon>
        <taxon>Chromatiales</taxon>
        <taxon>Ectothiorhodospiraceae</taxon>
        <taxon>Thioalkalivibrio</taxon>
    </lineage>
</organism>
<proteinExistence type="inferred from homology"/>
<dbReference type="Gene3D" id="2.30.40.10">
    <property type="entry name" value="Urease, subunit C, domain 1"/>
    <property type="match status" value="1"/>
</dbReference>
<dbReference type="STRING" id="1255043.TVNIR_1524"/>
<comment type="catalytic activity">
    <reaction evidence="5">
        <text>S-methyl-5'-thioadenosine + H2O + H(+) = S-methyl-5'-thioinosine + NH4(+)</text>
        <dbReference type="Rhea" id="RHEA:25025"/>
        <dbReference type="ChEBI" id="CHEBI:15377"/>
        <dbReference type="ChEBI" id="CHEBI:15378"/>
        <dbReference type="ChEBI" id="CHEBI:17509"/>
        <dbReference type="ChEBI" id="CHEBI:28938"/>
        <dbReference type="ChEBI" id="CHEBI:48595"/>
        <dbReference type="EC" id="3.5.4.31"/>
    </reaction>
</comment>
<feature type="binding site" evidence="5">
    <location>
        <position position="222"/>
    </location>
    <ligand>
        <name>substrate</name>
    </ligand>
</feature>
<comment type="function">
    <text evidence="5">Catalyzes the deamination of 5-methylthioadenosine and S-adenosyl-L-homocysteine into 5-methylthioinosine and S-inosyl-L-homocysteine, respectively. Is also able to deaminate adenosine.</text>
</comment>
<dbReference type="EMBL" id="CP003989">
    <property type="protein sequence ID" value="AGA33191.1"/>
    <property type="molecule type" value="Genomic_DNA"/>
</dbReference>
<feature type="binding site" evidence="5">
    <location>
        <position position="192"/>
    </location>
    <ligand>
        <name>substrate</name>
    </ligand>
</feature>
<dbReference type="InterPro" id="IPR006680">
    <property type="entry name" value="Amidohydro-rel"/>
</dbReference>
<name>L0DXT6_THIND</name>
<dbReference type="Pfam" id="PF01979">
    <property type="entry name" value="Amidohydro_1"/>
    <property type="match status" value="1"/>
</dbReference>
<evidence type="ECO:0000256" key="2">
    <source>
        <dbReference type="ARBA" id="ARBA00022723"/>
    </source>
</evidence>
<dbReference type="HAMAP" id="MF_01281">
    <property type="entry name" value="MTA_SAH_deamin"/>
    <property type="match status" value="1"/>
</dbReference>
<dbReference type="RefSeq" id="WP_015258325.1">
    <property type="nucleotide sequence ID" value="NC_019902.2"/>
</dbReference>
<evidence type="ECO:0000256" key="4">
    <source>
        <dbReference type="ARBA" id="ARBA00022833"/>
    </source>
</evidence>
<keyword evidence="4 5" id="KW-0862">Zinc</keyword>
<keyword evidence="2 5" id="KW-0479">Metal-binding</keyword>
<evidence type="ECO:0000256" key="1">
    <source>
        <dbReference type="ARBA" id="ARBA00006745"/>
    </source>
</evidence>
<dbReference type="PATRIC" id="fig|1255043.3.peg.1542"/>
<dbReference type="Proteomes" id="UP000010809">
    <property type="component" value="Chromosome"/>
</dbReference>
<feature type="binding site" evidence="5">
    <location>
        <position position="72"/>
    </location>
    <ligand>
        <name>Zn(2+)</name>
        <dbReference type="ChEBI" id="CHEBI:29105"/>
    </ligand>
</feature>
<dbReference type="SUPFAM" id="SSF51338">
    <property type="entry name" value="Composite domain of metallo-dependent hydrolases"/>
    <property type="match status" value="1"/>
</dbReference>
<evidence type="ECO:0000256" key="3">
    <source>
        <dbReference type="ARBA" id="ARBA00022801"/>
    </source>
</evidence>
<dbReference type="Gene3D" id="3.20.20.140">
    <property type="entry name" value="Metal-dependent hydrolases"/>
    <property type="match status" value="1"/>
</dbReference>
<comment type="similarity">
    <text evidence="1">Belongs to the metallo-dependent hydrolases superfamily. ATZ/TRZ family.</text>
</comment>
<dbReference type="eggNOG" id="COG0402">
    <property type="taxonomic scope" value="Bacteria"/>
</dbReference>
<comment type="caution">
    <text evidence="5">Lacks conserved residue(s) required for the propagation of feature annotation.</text>
</comment>
<dbReference type="OrthoDB" id="9807210at2"/>
<dbReference type="HOGENOM" id="CLU_012358_2_1_6"/>
<comment type="similarity">
    <text evidence="5">Belongs to the metallo-dependent hydrolases superfamily. MTA/SAH deaminase family.</text>
</comment>
<comment type="cofactor">
    <cofactor evidence="5">
        <name>Zn(2+)</name>
        <dbReference type="ChEBI" id="CHEBI:29105"/>
    </cofactor>
    <text evidence="5">Binds 1 zinc ion per subunit.</text>
</comment>